<dbReference type="InterPro" id="IPR047151">
    <property type="entry name" value="RNZ2-like"/>
</dbReference>
<dbReference type="EMBL" id="KQ241852">
    <property type="protein sequence ID" value="KNC83238.1"/>
    <property type="molecule type" value="Genomic_DNA"/>
</dbReference>
<dbReference type="GeneID" id="25905020"/>
<evidence type="ECO:0000256" key="9">
    <source>
        <dbReference type="ARBA" id="ARBA00022801"/>
    </source>
</evidence>
<keyword evidence="6" id="KW-0540">Nuclease</keyword>
<gene>
    <name evidence="13" type="ORF">SARC_04516</name>
</gene>
<comment type="cofactor">
    <cofactor evidence="2">
        <name>Zn(2+)</name>
        <dbReference type="ChEBI" id="CHEBI:29105"/>
    </cofactor>
</comment>
<dbReference type="GO" id="GO:1990180">
    <property type="term" value="P:mitochondrial tRNA 3'-end processing"/>
    <property type="evidence" value="ECO:0007669"/>
    <property type="project" value="TreeGrafter"/>
</dbReference>
<dbReference type="InterPro" id="IPR036866">
    <property type="entry name" value="RibonucZ/Hydroxyglut_hydro"/>
</dbReference>
<sequence length="797" mass="87903">MHTLLKIIGTATGDSSPSVMLVFDKKKYLFNCGEGFQRLATEQTAKLAKVDSIFLTRLRWRNLGGLPGVLLSLAGIGATSVTVHGPANLHHFFHGTNNFMNTGLLGVNVREYDFKHAGEDGQTNSTSSTKPVDVYNDRFVKITPVLIQPLRQDEEPELKRARTDTGSEVRSHDQTYTPLTEEQKKVMLAHLAPAKSRYNDLIHQQIPAPKKGVQNDVVCYMCELQPAPPKFDAKKAVELCIPKGSIRADLVKGKTITLKDGTAITPDMVTTKSPKGYTVLIIDCPSADYIPALTAAPEWKVSQATDDSSNPQPLVVVVHKSPISVLNDERYATWAASFGKTADHVLINEDLCDQSTVYKSQERLQAKLNIIDEKIFAMPDFSTRDPAAAISALDFEVFRTQGRVGSPQMEYRLEPAKKAGFLPPAIDLHNSLFTIMCEAKEILAENPTTDGQSDEAKEILAENPTTDEQSDEAKEILAENPTTDEQSETKHQFPHADKDVEVLFLGTGSAIPSKYRNVSSTALRIPDIGSIMLDSGEGTYGQLRRMLGREGVQKFVDDIKCVYISHMHADHHLGLIQLLANRSASCPPLLVVAPNKMRIWLNLYSALEPISFEFVSANAMSGGYKANNHLHQKALLASLRKQMGITLDCVGVIHTKDATGVALSHESGWKVVYSGDTRPCGKLAAAGAGATILIHEATFEEEMLAEAKAKNHSTTMEAVLEGGKMNAGLIVLNHFSQRYPQVPKIDARFTDRTAIAFDLMRFEFKDMPRLPKMLSRIQLLFSEEEARLHEITEAREC</sequence>
<evidence type="ECO:0000256" key="6">
    <source>
        <dbReference type="ARBA" id="ARBA00022722"/>
    </source>
</evidence>
<feature type="domain" description="tRNase Z endonuclease" evidence="12">
    <location>
        <begin position="7"/>
        <end position="65"/>
    </location>
</feature>
<dbReference type="InterPro" id="IPR027794">
    <property type="entry name" value="tRNase_Z_dom"/>
</dbReference>
<dbReference type="STRING" id="667725.A0A0L0G4R6"/>
<dbReference type="SUPFAM" id="SSF56281">
    <property type="entry name" value="Metallo-hydrolase/oxidoreductase"/>
    <property type="match status" value="2"/>
</dbReference>
<evidence type="ECO:0000256" key="2">
    <source>
        <dbReference type="ARBA" id="ARBA00001947"/>
    </source>
</evidence>
<dbReference type="GO" id="GO:0005739">
    <property type="term" value="C:mitochondrion"/>
    <property type="evidence" value="ECO:0007669"/>
    <property type="project" value="TreeGrafter"/>
</dbReference>
<dbReference type="Gene3D" id="3.60.15.10">
    <property type="entry name" value="Ribonuclease Z/Hydroxyacylglutathione hydrolase-like"/>
    <property type="match status" value="2"/>
</dbReference>
<keyword evidence="9" id="KW-0378">Hydrolase</keyword>
<evidence type="ECO:0000256" key="10">
    <source>
        <dbReference type="ARBA" id="ARBA00022833"/>
    </source>
</evidence>
<dbReference type="PANTHER" id="PTHR12553">
    <property type="entry name" value="ZINC PHOSPHODIESTERASE ELAC PROTEIN 2"/>
    <property type="match status" value="1"/>
</dbReference>
<evidence type="ECO:0000256" key="1">
    <source>
        <dbReference type="ARBA" id="ARBA00000402"/>
    </source>
</evidence>
<dbReference type="Pfam" id="PF13691">
    <property type="entry name" value="Lactamase_B_4"/>
    <property type="match status" value="1"/>
</dbReference>
<organism evidence="13 14">
    <name type="scientific">Sphaeroforma arctica JP610</name>
    <dbReference type="NCBI Taxonomy" id="667725"/>
    <lineage>
        <taxon>Eukaryota</taxon>
        <taxon>Ichthyosporea</taxon>
        <taxon>Ichthyophonida</taxon>
        <taxon>Sphaeroforma</taxon>
    </lineage>
</organism>
<dbReference type="Pfam" id="PF23023">
    <property type="entry name" value="Anti-Pycsar_Apyc1"/>
    <property type="match status" value="1"/>
</dbReference>
<comment type="similarity">
    <text evidence="3">Belongs to the RNase Z family.</text>
</comment>
<dbReference type="GO" id="GO:0042781">
    <property type="term" value="F:3'-tRNA processing endoribonuclease activity"/>
    <property type="evidence" value="ECO:0007669"/>
    <property type="project" value="UniProtKB-EC"/>
</dbReference>
<dbReference type="PANTHER" id="PTHR12553:SF49">
    <property type="entry name" value="ZINC PHOSPHODIESTERASE ELAC PROTEIN 2"/>
    <property type="match status" value="1"/>
</dbReference>
<evidence type="ECO:0000313" key="14">
    <source>
        <dbReference type="Proteomes" id="UP000054560"/>
    </source>
</evidence>
<evidence type="ECO:0000313" key="13">
    <source>
        <dbReference type="EMBL" id="KNC83238.1"/>
    </source>
</evidence>
<evidence type="ECO:0000256" key="8">
    <source>
        <dbReference type="ARBA" id="ARBA00022759"/>
    </source>
</evidence>
<evidence type="ECO:0000256" key="4">
    <source>
        <dbReference type="ARBA" id="ARBA00012477"/>
    </source>
</evidence>
<evidence type="ECO:0000256" key="5">
    <source>
        <dbReference type="ARBA" id="ARBA00022694"/>
    </source>
</evidence>
<dbReference type="CDD" id="cd07718">
    <property type="entry name" value="RNaseZ_ELAC1_ELAC2-C-term-like_MBL-fold"/>
    <property type="match status" value="1"/>
</dbReference>
<dbReference type="eggNOG" id="KOG2121">
    <property type="taxonomic scope" value="Eukaryota"/>
</dbReference>
<dbReference type="OrthoDB" id="527344at2759"/>
<reference evidence="13 14" key="1">
    <citation type="submission" date="2011-02" db="EMBL/GenBank/DDBJ databases">
        <title>The Genome Sequence of Sphaeroforma arctica JP610.</title>
        <authorList>
            <consortium name="The Broad Institute Genome Sequencing Platform"/>
            <person name="Russ C."/>
            <person name="Cuomo C."/>
            <person name="Young S.K."/>
            <person name="Zeng Q."/>
            <person name="Gargeya S."/>
            <person name="Alvarado L."/>
            <person name="Berlin A."/>
            <person name="Chapman S.B."/>
            <person name="Chen Z."/>
            <person name="Freedman E."/>
            <person name="Gellesch M."/>
            <person name="Goldberg J."/>
            <person name="Griggs A."/>
            <person name="Gujja S."/>
            <person name="Heilman E."/>
            <person name="Heiman D."/>
            <person name="Howarth C."/>
            <person name="Mehta T."/>
            <person name="Neiman D."/>
            <person name="Pearson M."/>
            <person name="Roberts A."/>
            <person name="Saif S."/>
            <person name="Shea T."/>
            <person name="Shenoy N."/>
            <person name="Sisk P."/>
            <person name="Stolte C."/>
            <person name="Sykes S."/>
            <person name="White J."/>
            <person name="Yandava C."/>
            <person name="Burger G."/>
            <person name="Gray M.W."/>
            <person name="Holland P.W.H."/>
            <person name="King N."/>
            <person name="Lang F.B.F."/>
            <person name="Roger A.J."/>
            <person name="Ruiz-Trillo I."/>
            <person name="Haas B."/>
            <person name="Nusbaum C."/>
            <person name="Birren B."/>
        </authorList>
    </citation>
    <scope>NUCLEOTIDE SEQUENCE [LARGE SCALE GENOMIC DNA]</scope>
    <source>
        <strain evidence="13 14">JP610</strain>
    </source>
</reference>
<keyword evidence="7" id="KW-0479">Metal-binding</keyword>
<feature type="region of interest" description="Disordered" evidence="11">
    <location>
        <begin position="154"/>
        <end position="174"/>
    </location>
</feature>
<comment type="catalytic activity">
    <reaction evidence="1">
        <text>Endonucleolytic cleavage of RNA, removing extra 3' nucleotides from tRNA precursor, generating 3' termini of tRNAs. A 3'-hydroxy group is left at the tRNA terminus and a 5'-phosphoryl group is left at the trailer molecule.</text>
        <dbReference type="EC" id="3.1.26.11"/>
    </reaction>
</comment>
<evidence type="ECO:0000259" key="12">
    <source>
        <dbReference type="Pfam" id="PF13691"/>
    </source>
</evidence>
<keyword evidence="10" id="KW-0862">Zinc</keyword>
<dbReference type="AlphaFoldDB" id="A0A0L0G4R6"/>
<evidence type="ECO:0000256" key="11">
    <source>
        <dbReference type="SAM" id="MobiDB-lite"/>
    </source>
</evidence>
<dbReference type="RefSeq" id="XP_014157140.1">
    <property type="nucleotide sequence ID" value="XM_014301665.1"/>
</dbReference>
<feature type="compositionally biased region" description="Basic and acidic residues" evidence="11">
    <location>
        <begin position="154"/>
        <end position="173"/>
    </location>
</feature>
<proteinExistence type="inferred from homology"/>
<dbReference type="EC" id="3.1.26.11" evidence="4"/>
<evidence type="ECO:0000256" key="7">
    <source>
        <dbReference type="ARBA" id="ARBA00022723"/>
    </source>
</evidence>
<keyword evidence="8" id="KW-0255">Endonuclease</keyword>
<name>A0A0L0G4R6_9EUKA</name>
<dbReference type="GO" id="GO:0046872">
    <property type="term" value="F:metal ion binding"/>
    <property type="evidence" value="ECO:0007669"/>
    <property type="project" value="UniProtKB-KW"/>
</dbReference>
<accession>A0A0L0G4R6</accession>
<evidence type="ECO:0000256" key="3">
    <source>
        <dbReference type="ARBA" id="ARBA00007823"/>
    </source>
</evidence>
<dbReference type="Proteomes" id="UP000054560">
    <property type="component" value="Unassembled WGS sequence"/>
</dbReference>
<protein>
    <recommendedName>
        <fullName evidence="4">ribonuclease Z</fullName>
        <ecNumber evidence="4">3.1.26.11</ecNumber>
    </recommendedName>
</protein>
<keyword evidence="14" id="KW-1185">Reference proteome</keyword>
<keyword evidence="5" id="KW-0819">tRNA processing</keyword>